<dbReference type="Proteomes" id="UP001456524">
    <property type="component" value="Unassembled WGS sequence"/>
</dbReference>
<sequence>MASLLVRPHQVPNLLLFVFFFIAVKTAEAVLCCSSALSTHRPPADPTRVARLSRLFPSTSHLLALISNAPPTLDGLHQDPASRTLAAFHDAWPASCPSMYLLYCFNSGGSVSS</sequence>
<feature type="signal peptide" evidence="1">
    <location>
        <begin position="1"/>
        <end position="29"/>
    </location>
</feature>
<proteinExistence type="predicted"/>
<dbReference type="EMBL" id="JBBWUH010000011">
    <property type="protein sequence ID" value="KAK8154710.1"/>
    <property type="molecule type" value="Genomic_DNA"/>
</dbReference>
<reference evidence="2 3" key="1">
    <citation type="journal article" date="2022" name="G3 (Bethesda)">
        <title>Enemy or ally: a genomic approach to elucidate the lifestyle of Phyllosticta citrichinaensis.</title>
        <authorList>
            <person name="Buijs V.A."/>
            <person name="Groenewald J.Z."/>
            <person name="Haridas S."/>
            <person name="LaButti K.M."/>
            <person name="Lipzen A."/>
            <person name="Martin F.M."/>
            <person name="Barry K."/>
            <person name="Grigoriev I.V."/>
            <person name="Crous P.W."/>
            <person name="Seidl M.F."/>
        </authorList>
    </citation>
    <scope>NUCLEOTIDE SEQUENCE [LARGE SCALE GENOMIC DNA]</scope>
    <source>
        <strain evidence="2 3">CBS 129764</strain>
    </source>
</reference>
<evidence type="ECO:0000256" key="1">
    <source>
        <dbReference type="SAM" id="SignalP"/>
    </source>
</evidence>
<gene>
    <name evidence="2" type="ORF">IWX90DRAFT_63818</name>
</gene>
<feature type="chain" id="PRO_5047403738" description="Secreted protein" evidence="1">
    <location>
        <begin position="30"/>
        <end position="113"/>
    </location>
</feature>
<name>A0ABR1XHK3_9PEZI</name>
<keyword evidence="3" id="KW-1185">Reference proteome</keyword>
<evidence type="ECO:0000313" key="2">
    <source>
        <dbReference type="EMBL" id="KAK8154710.1"/>
    </source>
</evidence>
<evidence type="ECO:0000313" key="3">
    <source>
        <dbReference type="Proteomes" id="UP001456524"/>
    </source>
</evidence>
<comment type="caution">
    <text evidence="2">The sequence shown here is derived from an EMBL/GenBank/DDBJ whole genome shotgun (WGS) entry which is preliminary data.</text>
</comment>
<organism evidence="2 3">
    <name type="scientific">Phyllosticta citrichinensis</name>
    <dbReference type="NCBI Taxonomy" id="1130410"/>
    <lineage>
        <taxon>Eukaryota</taxon>
        <taxon>Fungi</taxon>
        <taxon>Dikarya</taxon>
        <taxon>Ascomycota</taxon>
        <taxon>Pezizomycotina</taxon>
        <taxon>Dothideomycetes</taxon>
        <taxon>Dothideomycetes incertae sedis</taxon>
        <taxon>Botryosphaeriales</taxon>
        <taxon>Phyllostictaceae</taxon>
        <taxon>Phyllosticta</taxon>
    </lineage>
</organism>
<keyword evidence="1" id="KW-0732">Signal</keyword>
<protein>
    <recommendedName>
        <fullName evidence="4">Secreted protein</fullName>
    </recommendedName>
</protein>
<evidence type="ECO:0008006" key="4">
    <source>
        <dbReference type="Google" id="ProtNLM"/>
    </source>
</evidence>
<accession>A0ABR1XHK3</accession>